<dbReference type="EMBL" id="BTGU01013532">
    <property type="protein sequence ID" value="GMN74626.1"/>
    <property type="molecule type" value="Genomic_DNA"/>
</dbReference>
<evidence type="ECO:0000313" key="1">
    <source>
        <dbReference type="EMBL" id="GMN74626.1"/>
    </source>
</evidence>
<dbReference type="AlphaFoldDB" id="A0AA88EMG1"/>
<keyword evidence="2" id="KW-1185">Reference proteome</keyword>
<organism evidence="1 2">
    <name type="scientific">Ficus carica</name>
    <name type="common">Common fig</name>
    <dbReference type="NCBI Taxonomy" id="3494"/>
    <lineage>
        <taxon>Eukaryota</taxon>
        <taxon>Viridiplantae</taxon>
        <taxon>Streptophyta</taxon>
        <taxon>Embryophyta</taxon>
        <taxon>Tracheophyta</taxon>
        <taxon>Spermatophyta</taxon>
        <taxon>Magnoliopsida</taxon>
        <taxon>eudicotyledons</taxon>
        <taxon>Gunneridae</taxon>
        <taxon>Pentapetalae</taxon>
        <taxon>rosids</taxon>
        <taxon>fabids</taxon>
        <taxon>Rosales</taxon>
        <taxon>Moraceae</taxon>
        <taxon>Ficeae</taxon>
        <taxon>Ficus</taxon>
    </lineage>
</organism>
<dbReference type="Proteomes" id="UP001187192">
    <property type="component" value="Unassembled WGS sequence"/>
</dbReference>
<name>A0AA88EMG1_FICCA</name>
<proteinExistence type="predicted"/>
<protein>
    <submittedName>
        <fullName evidence="1">Uncharacterized protein</fullName>
    </submittedName>
</protein>
<comment type="caution">
    <text evidence="1">The sequence shown here is derived from an EMBL/GenBank/DDBJ whole genome shotgun (WGS) entry which is preliminary data.</text>
</comment>
<sequence>MDDDRDAALVFYGMQPLLFDRTRRTVSLTGWLYDMESICNNPNFYDSRFPLNKENLSLDHVWNGISLGEQGKQSLLNKPIFGPHGTSWPVLHAWGTRKFAYESMLSHSWLTQWPVVFGVLEPWRTSFYLGEVSKVTQARRDKQSRSLVSKPILVHTWLDSMVTSVCSRKAC</sequence>
<gene>
    <name evidence="1" type="ORF">TIFTF001_053884</name>
</gene>
<evidence type="ECO:0000313" key="2">
    <source>
        <dbReference type="Proteomes" id="UP001187192"/>
    </source>
</evidence>
<reference evidence="1" key="1">
    <citation type="submission" date="2023-07" db="EMBL/GenBank/DDBJ databases">
        <title>draft genome sequence of fig (Ficus carica).</title>
        <authorList>
            <person name="Takahashi T."/>
            <person name="Nishimura K."/>
        </authorList>
    </citation>
    <scope>NUCLEOTIDE SEQUENCE</scope>
</reference>
<accession>A0AA88EMG1</accession>